<keyword evidence="1" id="KW-0145">Chemotaxis</keyword>
<evidence type="ECO:0000256" key="1">
    <source>
        <dbReference type="ARBA" id="ARBA00022500"/>
    </source>
</evidence>
<evidence type="ECO:0000256" key="3">
    <source>
        <dbReference type="PROSITE-ProRule" id="PRU00284"/>
    </source>
</evidence>
<comment type="similarity">
    <text evidence="2">Belongs to the methyl-accepting chemotaxis (MCP) protein family.</text>
</comment>
<proteinExistence type="inferred from homology"/>
<dbReference type="PROSITE" id="PS50111">
    <property type="entry name" value="CHEMOTAXIS_TRANSDUC_2"/>
    <property type="match status" value="1"/>
</dbReference>
<dbReference type="EMBL" id="FOOX01000003">
    <property type="protein sequence ID" value="SFG27439.1"/>
    <property type="molecule type" value="Genomic_DNA"/>
</dbReference>
<sequence length="400" mass="43636">MFFMNFFKNNTGTVTCQNQNDMINFISALSGFSLVHTELMAFRASLKIQEVVQKASDLAATSQEMAATTEEVSASAQQISAGMQQVRAGSVENINKIDSLDQLSNQVGATLDKMVGDTGNLVNRIKKIDNISQNVSEIADQTNLLSLNAAIEAARAGEHGRGFSVVADEVRKLAGQTKTAVSEVKTISDQINGDAMMVGDAVTGVQKTFDNYMNEVREVSDRTRQSVNQIEETAEASETIAQAMTQQATATESLAKLAQELTASVDFGDVIVNDANHLIAIVEPYLKFTESDSIISTLAARLFDHAVFLKNVINNAGKGGTTITHHDCAFGKWYDANRNKFNHINEFKAIDEPHRLVHEAGRLLAEEKNLENTDLLIKSSVQILEGFVKLLDVFKKKDAA</sequence>
<dbReference type="AlphaFoldDB" id="A0A1I2QJC6"/>
<dbReference type="PANTHER" id="PTHR43531:SF11">
    <property type="entry name" value="METHYL-ACCEPTING CHEMOTAXIS PROTEIN 3"/>
    <property type="match status" value="1"/>
</dbReference>
<dbReference type="Pfam" id="PF00015">
    <property type="entry name" value="MCPsignal"/>
    <property type="match status" value="1"/>
</dbReference>
<accession>A0A1I2QJC6</accession>
<dbReference type="GO" id="GO:0007165">
    <property type="term" value="P:signal transduction"/>
    <property type="evidence" value="ECO:0007669"/>
    <property type="project" value="UniProtKB-KW"/>
</dbReference>
<dbReference type="GO" id="GO:0005886">
    <property type="term" value="C:plasma membrane"/>
    <property type="evidence" value="ECO:0007669"/>
    <property type="project" value="TreeGrafter"/>
</dbReference>
<keyword evidence="3" id="KW-0807">Transducer</keyword>
<dbReference type="InterPro" id="IPR051310">
    <property type="entry name" value="MCP_chemotaxis"/>
</dbReference>
<feature type="domain" description="Methyl-accepting transducer" evidence="4">
    <location>
        <begin position="40"/>
        <end position="262"/>
    </location>
</feature>
<dbReference type="RefSeq" id="WP_092469711.1">
    <property type="nucleotide sequence ID" value="NZ_FOOX01000003.1"/>
</dbReference>
<dbReference type="GO" id="GO:0004888">
    <property type="term" value="F:transmembrane signaling receptor activity"/>
    <property type="evidence" value="ECO:0007669"/>
    <property type="project" value="TreeGrafter"/>
</dbReference>
<dbReference type="PANTHER" id="PTHR43531">
    <property type="entry name" value="PROTEIN ICFG"/>
    <property type="match status" value="1"/>
</dbReference>
<dbReference type="SUPFAM" id="SSF58104">
    <property type="entry name" value="Methyl-accepting chemotaxis protein (MCP) signaling domain"/>
    <property type="match status" value="1"/>
</dbReference>
<evidence type="ECO:0000259" key="4">
    <source>
        <dbReference type="PROSITE" id="PS50111"/>
    </source>
</evidence>
<dbReference type="InterPro" id="IPR004089">
    <property type="entry name" value="MCPsignal_dom"/>
</dbReference>
<dbReference type="OrthoDB" id="9816519at2"/>
<evidence type="ECO:0000313" key="5">
    <source>
        <dbReference type="EMBL" id="SFG27439.1"/>
    </source>
</evidence>
<keyword evidence="6" id="KW-1185">Reference proteome</keyword>
<name>A0A1I2QJC6_9FIRM</name>
<evidence type="ECO:0000256" key="2">
    <source>
        <dbReference type="ARBA" id="ARBA00029447"/>
    </source>
</evidence>
<dbReference type="STRING" id="341036.SAMN05660649_01228"/>
<reference evidence="6" key="1">
    <citation type="submission" date="2016-10" db="EMBL/GenBank/DDBJ databases">
        <authorList>
            <person name="Varghese N."/>
            <person name="Submissions S."/>
        </authorList>
    </citation>
    <scope>NUCLEOTIDE SEQUENCE [LARGE SCALE GENOMIC DNA]</scope>
    <source>
        <strain evidence="6">DSM 17038</strain>
    </source>
</reference>
<dbReference type="GO" id="GO:0006935">
    <property type="term" value="P:chemotaxis"/>
    <property type="evidence" value="ECO:0007669"/>
    <property type="project" value="UniProtKB-KW"/>
</dbReference>
<dbReference type="Proteomes" id="UP000199337">
    <property type="component" value="Unassembled WGS sequence"/>
</dbReference>
<gene>
    <name evidence="5" type="ORF">SAMN05660649_01228</name>
</gene>
<evidence type="ECO:0000313" key="6">
    <source>
        <dbReference type="Proteomes" id="UP000199337"/>
    </source>
</evidence>
<dbReference type="Pfam" id="PF13682">
    <property type="entry name" value="CZB"/>
    <property type="match status" value="1"/>
</dbReference>
<protein>
    <submittedName>
        <fullName evidence="5">Methyl-accepting chemotaxis protein</fullName>
    </submittedName>
</protein>
<dbReference type="InterPro" id="IPR025991">
    <property type="entry name" value="Chemoreceptor_zinc-bind_dom"/>
</dbReference>
<dbReference type="Gene3D" id="1.10.287.950">
    <property type="entry name" value="Methyl-accepting chemotaxis protein"/>
    <property type="match status" value="1"/>
</dbReference>
<organism evidence="5 6">
    <name type="scientific">Desulfotruncus arcticus DSM 17038</name>
    <dbReference type="NCBI Taxonomy" id="1121424"/>
    <lineage>
        <taxon>Bacteria</taxon>
        <taxon>Bacillati</taxon>
        <taxon>Bacillota</taxon>
        <taxon>Clostridia</taxon>
        <taxon>Eubacteriales</taxon>
        <taxon>Desulfallaceae</taxon>
        <taxon>Desulfotruncus</taxon>
    </lineage>
</organism>
<dbReference type="Gene3D" id="1.20.120.30">
    <property type="entry name" value="Aspartate receptor, ligand-binding domain"/>
    <property type="match status" value="1"/>
</dbReference>
<dbReference type="SMART" id="SM00283">
    <property type="entry name" value="MA"/>
    <property type="match status" value="1"/>
</dbReference>